<accession>A0A368NY00</accession>
<evidence type="ECO:0000313" key="7">
    <source>
        <dbReference type="Proteomes" id="UP000436911"/>
    </source>
</evidence>
<organism evidence="6 7">
    <name type="scientific">Agrobacterium vitis</name>
    <name type="common">Rhizobium vitis</name>
    <dbReference type="NCBI Taxonomy" id="373"/>
    <lineage>
        <taxon>Bacteria</taxon>
        <taxon>Pseudomonadati</taxon>
        <taxon>Pseudomonadota</taxon>
        <taxon>Alphaproteobacteria</taxon>
        <taxon>Hyphomicrobiales</taxon>
        <taxon>Rhizobiaceae</taxon>
        <taxon>Rhizobium/Agrobacterium group</taxon>
        <taxon>Agrobacterium</taxon>
    </lineage>
</organism>
<dbReference type="PANTHER" id="PTHR44998">
    <property type="match status" value="1"/>
</dbReference>
<dbReference type="Gene3D" id="3.40.50.11380">
    <property type="match status" value="1"/>
</dbReference>
<dbReference type="RefSeq" id="WP_060717801.1">
    <property type="nucleotide sequence ID" value="NZ_CP055265.1"/>
</dbReference>
<reference evidence="6 7" key="1">
    <citation type="submission" date="2018-08" db="EMBL/GenBank/DDBJ databases">
        <title>Genome sequencing of Agrobacterium vitis strain ICMP 10754.</title>
        <authorList>
            <person name="Visnovsky S.B."/>
            <person name="Pitman A.R."/>
        </authorList>
    </citation>
    <scope>NUCLEOTIDE SEQUENCE [LARGE SCALE GENOMIC DNA]</scope>
    <source>
        <strain evidence="6 7">ICMP 10754</strain>
    </source>
</reference>
<feature type="domain" description="O-GlcNAc transferase C-terminal" evidence="5">
    <location>
        <begin position="237"/>
        <end position="389"/>
    </location>
</feature>
<proteinExistence type="predicted"/>
<comment type="caution">
    <text evidence="6">The sequence shown here is derived from an EMBL/GenBank/DDBJ whole genome shotgun (WGS) entry which is preliminary data.</text>
</comment>
<evidence type="ECO:0000313" key="6">
    <source>
        <dbReference type="EMBL" id="KAA3526742.1"/>
    </source>
</evidence>
<keyword evidence="4" id="KW-0802">TPR repeat</keyword>
<dbReference type="GeneID" id="60682713"/>
<dbReference type="OrthoDB" id="146908at2"/>
<evidence type="ECO:0000256" key="1">
    <source>
        <dbReference type="ARBA" id="ARBA00004922"/>
    </source>
</evidence>
<dbReference type="GO" id="GO:0016740">
    <property type="term" value="F:transferase activity"/>
    <property type="evidence" value="ECO:0007669"/>
    <property type="project" value="UniProtKB-KW"/>
</dbReference>
<evidence type="ECO:0000259" key="5">
    <source>
        <dbReference type="Pfam" id="PF13844"/>
    </source>
</evidence>
<sequence length="624" mass="68789">MTVLMDETGSQPSDLDLRIRTAKNLEATGKIIDAAQAFADLGTSTALVDPSAQAGFLGHAARLYLAAMQQEKAVALALNSLALGPATVDAAYVVLKSGTVPLSHAAKDALIATLGTSNDIDDLVLAALSVGNDIHHPLCLPIYTRLRQLRPDLPKVRMALVQIARMQCNYDILTAEEALLHRDIAAGNVDFLAMESPHANLMWLADESLNRRARYYTMTQAMTAASQTTRRNLPHVWGEKLRIGYLSGDFWDDHATMRLLRSVLTSHDASRFEIFLFCHTPHHLVEIDKGGRQQWGAITSIADQTDDEAEATIQAFQIDIMVDLKGHTRDSRSGLMNRPLAPVHVAWLGFPGSCCDVDCDYVIGDHVVLPDSAKPHYHEKFCRMPDSYQPNDPFHRPFPPASSRMALGLPADRVVIGAFNSQSKNTPETLRLWARILKANPKALLWMMVDGHSARQSTAAFFKSLGVKQSQLLFAPKMLYENHIARAKAADFAIDSFPYNGHTTTSDMLWSGLPVITKRGTNFASRVSESLLKAIGLDELVARDEDDFVELATALINDPPRIARLKAHIAEQRFIAPLFDATRFCRHLEAAYVTMADRAKAGLAPDHFDVVALPRDNGSFQRAS</sequence>
<dbReference type="PANTHER" id="PTHR44998:SF1">
    <property type="entry name" value="UDP-N-ACETYLGLUCOSAMINE--PEPTIDE N-ACETYLGLUCOSAMINYLTRANSFERASE 110 KDA SUBUNIT"/>
    <property type="match status" value="1"/>
</dbReference>
<dbReference type="EMBL" id="QUSG01000007">
    <property type="protein sequence ID" value="KAA3526742.1"/>
    <property type="molecule type" value="Genomic_DNA"/>
</dbReference>
<gene>
    <name evidence="6" type="ORF">DXT89_15460</name>
</gene>
<dbReference type="Gene3D" id="3.40.50.2000">
    <property type="entry name" value="Glycogen Phosphorylase B"/>
    <property type="match status" value="1"/>
</dbReference>
<dbReference type="InterPro" id="IPR029489">
    <property type="entry name" value="OGT/SEC/SPY_C"/>
</dbReference>
<dbReference type="AlphaFoldDB" id="A0A368NY00"/>
<dbReference type="SUPFAM" id="SSF53756">
    <property type="entry name" value="UDP-Glycosyltransferase/glycogen phosphorylase"/>
    <property type="match status" value="1"/>
</dbReference>
<protein>
    <recommendedName>
        <fullName evidence="5">O-GlcNAc transferase C-terminal domain-containing protein</fullName>
    </recommendedName>
</protein>
<dbReference type="Proteomes" id="UP000436911">
    <property type="component" value="Unassembled WGS sequence"/>
</dbReference>
<evidence type="ECO:0000256" key="2">
    <source>
        <dbReference type="ARBA" id="ARBA00022679"/>
    </source>
</evidence>
<comment type="pathway">
    <text evidence="1">Protein modification; protein glycosylation.</text>
</comment>
<dbReference type="Pfam" id="PF13844">
    <property type="entry name" value="Glyco_transf_41"/>
    <property type="match status" value="2"/>
</dbReference>
<evidence type="ECO:0000256" key="3">
    <source>
        <dbReference type="ARBA" id="ARBA00022737"/>
    </source>
</evidence>
<keyword evidence="2" id="KW-0808">Transferase</keyword>
<keyword evidence="3" id="KW-0677">Repeat</keyword>
<evidence type="ECO:0000256" key="4">
    <source>
        <dbReference type="ARBA" id="ARBA00022803"/>
    </source>
</evidence>
<feature type="domain" description="O-GlcNAc transferase C-terminal" evidence="5">
    <location>
        <begin position="402"/>
        <end position="588"/>
    </location>
</feature>
<name>A0A368NY00_AGRVI</name>